<proteinExistence type="predicted"/>
<name>A0AAJ1B0N4_MEDGN</name>
<dbReference type="SUPFAM" id="SSF51445">
    <property type="entry name" value="(Trans)glycosidases"/>
    <property type="match status" value="1"/>
</dbReference>
<sequence>IMQRYKDKVTYWIPVNQINLTRVGLSSLGIVKDTVTQLEQKKYQASHNKFVVCAKIKEIGSKINNNFKFGCMLADFLVTPMTCKPKDVVFFFFFI</sequence>
<evidence type="ECO:0000313" key="2">
    <source>
        <dbReference type="Proteomes" id="UP001297422"/>
    </source>
</evidence>
<reference evidence="1" key="1">
    <citation type="submission" date="2021-10" db="EMBL/GenBank/DDBJ databases">
        <title>Collection of gut derived symbiotic bacterial strains cultured from healthy donors.</title>
        <authorList>
            <person name="Lin H."/>
            <person name="Littmann E."/>
            <person name="Claire K."/>
            <person name="Pamer E."/>
        </authorList>
    </citation>
    <scope>NUCLEOTIDE SEQUENCE</scope>
    <source>
        <strain evidence="1">MSK.23.4</strain>
    </source>
</reference>
<protein>
    <submittedName>
        <fullName evidence="1">Beta-glucosidase</fullName>
    </submittedName>
</protein>
<dbReference type="InterPro" id="IPR017853">
    <property type="entry name" value="GH"/>
</dbReference>
<dbReference type="Gene3D" id="3.20.20.80">
    <property type="entry name" value="Glycosidases"/>
    <property type="match status" value="1"/>
</dbReference>
<dbReference type="AlphaFoldDB" id="A0AAJ1B0N4"/>
<comment type="caution">
    <text evidence="1">The sequence shown here is derived from an EMBL/GenBank/DDBJ whole genome shotgun (WGS) entry which is preliminary data.</text>
</comment>
<dbReference type="EMBL" id="JAJBNC010000238">
    <property type="protein sequence ID" value="MCB5495969.1"/>
    <property type="molecule type" value="Genomic_DNA"/>
</dbReference>
<evidence type="ECO:0000313" key="1">
    <source>
        <dbReference type="EMBL" id="MCB5495969.1"/>
    </source>
</evidence>
<accession>A0AAJ1B0N4</accession>
<organism evidence="1 2">
    <name type="scientific">Mediterraneibacter gnavus</name>
    <name type="common">Ruminococcus gnavus</name>
    <dbReference type="NCBI Taxonomy" id="33038"/>
    <lineage>
        <taxon>Bacteria</taxon>
        <taxon>Bacillati</taxon>
        <taxon>Bacillota</taxon>
        <taxon>Clostridia</taxon>
        <taxon>Lachnospirales</taxon>
        <taxon>Lachnospiraceae</taxon>
        <taxon>Mediterraneibacter</taxon>
    </lineage>
</organism>
<dbReference type="InterPro" id="IPR001360">
    <property type="entry name" value="Glyco_hydro_1"/>
</dbReference>
<feature type="non-terminal residue" evidence="1">
    <location>
        <position position="1"/>
    </location>
</feature>
<dbReference type="Pfam" id="PF00232">
    <property type="entry name" value="Glyco_hydro_1"/>
    <property type="match status" value="1"/>
</dbReference>
<gene>
    <name evidence="1" type="ORF">LIQ10_20005</name>
</gene>
<feature type="non-terminal residue" evidence="1">
    <location>
        <position position="95"/>
    </location>
</feature>
<dbReference type="Proteomes" id="UP001297422">
    <property type="component" value="Unassembled WGS sequence"/>
</dbReference>